<organism evidence="2 3">
    <name type="scientific">Plectus sambesii</name>
    <dbReference type="NCBI Taxonomy" id="2011161"/>
    <lineage>
        <taxon>Eukaryota</taxon>
        <taxon>Metazoa</taxon>
        <taxon>Ecdysozoa</taxon>
        <taxon>Nematoda</taxon>
        <taxon>Chromadorea</taxon>
        <taxon>Plectida</taxon>
        <taxon>Plectina</taxon>
        <taxon>Plectoidea</taxon>
        <taxon>Plectidae</taxon>
        <taxon>Plectus</taxon>
    </lineage>
</organism>
<proteinExistence type="predicted"/>
<evidence type="ECO:0000313" key="2">
    <source>
        <dbReference type="Proteomes" id="UP000887566"/>
    </source>
</evidence>
<keyword evidence="2" id="KW-1185">Reference proteome</keyword>
<evidence type="ECO:0000313" key="3">
    <source>
        <dbReference type="WBParaSite" id="PSAMB.scaffold4210size15307.g23740.t1"/>
    </source>
</evidence>
<name>A0A914WIH8_9BILA</name>
<protein>
    <submittedName>
        <fullName evidence="3">Uncharacterized protein</fullName>
    </submittedName>
</protein>
<reference evidence="3" key="1">
    <citation type="submission" date="2022-11" db="UniProtKB">
        <authorList>
            <consortium name="WormBaseParasite"/>
        </authorList>
    </citation>
    <scope>IDENTIFICATION</scope>
</reference>
<dbReference type="Proteomes" id="UP000887566">
    <property type="component" value="Unplaced"/>
</dbReference>
<feature type="region of interest" description="Disordered" evidence="1">
    <location>
        <begin position="37"/>
        <end position="60"/>
    </location>
</feature>
<dbReference type="WBParaSite" id="PSAMB.scaffold4210size15307.g23740.t1">
    <property type="protein sequence ID" value="PSAMB.scaffold4210size15307.g23740.t1"/>
    <property type="gene ID" value="PSAMB.scaffold4210size15307.g23740"/>
</dbReference>
<evidence type="ECO:0000256" key="1">
    <source>
        <dbReference type="SAM" id="MobiDB-lite"/>
    </source>
</evidence>
<feature type="compositionally biased region" description="Basic and acidic residues" evidence="1">
    <location>
        <begin position="39"/>
        <end position="58"/>
    </location>
</feature>
<dbReference type="AlphaFoldDB" id="A0A914WIH8"/>
<sequence length="112" mass="12967">MVQIIDFEAKDLPMTLRRPRRTYDIIDILTVRPPSELTQARRKEMSEIGQNRDNESSAEKMGTLDAWGKRMLLQRLPCEHKINRISSTRRSRVGNEVDSAKTKPTECDIVLL</sequence>
<accession>A0A914WIH8</accession>